<dbReference type="InterPro" id="IPR011495">
    <property type="entry name" value="Sig_transdc_His_kin_sub2_dim/P"/>
</dbReference>
<dbReference type="InterPro" id="IPR013656">
    <property type="entry name" value="PAS_4"/>
</dbReference>
<sequence>MPLSAILSFLRRFPALRKADERDALKKLDTLHSRIRKTIATMSEREQLLTERNEEQKLLLDNIDLQVWFLRAPDLYGAVNQAHAEFMGPDKAILERHRLTDFLPSEEAKRFARHNSTVFRFREPVSFSSFQQDARGRVRILSIRMTPRLSPGGEVEYAICTAEDITARIAAEERLRRSEERFRGMFESIRDVYYRTEFNGLITLISPSAEALLGYAPGEMTGRLSSEFWADPHEFETFRELLRARSDIRDATILLRHKSGQIIPTSMSCRLELGPDGEPSGTSGVLRDISERVSIEERLRASLKEKEVMLTEIHHRVKNNLQVISSLLQLQSSQTGDPQLEALFAESQNRILSMAYVHEELYKSGDLAHINLKDYAQRLARRLVQALAHTRPIGLELALQDIQVTIDQAVPCGLILNELISNALEHAFEGRAQGRIIVSISLDHGLARLMVSDDGKGVPMDFDPASSTSLGLQLVVRLARQLRGSVELDSQTKPGVSFRVEFPLQAKP</sequence>
<gene>
    <name evidence="12" type="ORF">PCS_02579</name>
</gene>
<evidence type="ECO:0000256" key="5">
    <source>
        <dbReference type="ARBA" id="ARBA00022741"/>
    </source>
</evidence>
<evidence type="ECO:0000256" key="7">
    <source>
        <dbReference type="ARBA" id="ARBA00022840"/>
    </source>
</evidence>
<evidence type="ECO:0000256" key="3">
    <source>
        <dbReference type="ARBA" id="ARBA00022553"/>
    </source>
</evidence>
<keyword evidence="7" id="KW-0067">ATP-binding</keyword>
<dbReference type="InterPro" id="IPR000014">
    <property type="entry name" value="PAS"/>
</dbReference>
<evidence type="ECO:0000259" key="10">
    <source>
        <dbReference type="PROSITE" id="PS50112"/>
    </source>
</evidence>
<keyword evidence="4" id="KW-0808">Transferase</keyword>
<dbReference type="GO" id="GO:0004673">
    <property type="term" value="F:protein histidine kinase activity"/>
    <property type="evidence" value="ECO:0007669"/>
    <property type="project" value="UniProtKB-EC"/>
</dbReference>
<feature type="domain" description="Histidine kinase" evidence="9">
    <location>
        <begin position="312"/>
        <end position="506"/>
    </location>
</feature>
<dbReference type="InterPro" id="IPR003594">
    <property type="entry name" value="HATPase_dom"/>
</dbReference>
<evidence type="ECO:0000256" key="6">
    <source>
        <dbReference type="ARBA" id="ARBA00022777"/>
    </source>
</evidence>
<dbReference type="SMART" id="SM00086">
    <property type="entry name" value="PAC"/>
    <property type="match status" value="2"/>
</dbReference>
<keyword evidence="3" id="KW-0597">Phosphoprotein</keyword>
<dbReference type="SUPFAM" id="SSF55785">
    <property type="entry name" value="PYP-like sensor domain (PAS domain)"/>
    <property type="match status" value="2"/>
</dbReference>
<evidence type="ECO:0000256" key="1">
    <source>
        <dbReference type="ARBA" id="ARBA00000085"/>
    </source>
</evidence>
<dbReference type="InterPro" id="IPR005467">
    <property type="entry name" value="His_kinase_dom"/>
</dbReference>
<dbReference type="InterPro" id="IPR004358">
    <property type="entry name" value="Sig_transdc_His_kin-like_C"/>
</dbReference>
<dbReference type="PATRIC" id="fig|1262666.3.peg.2619"/>
<dbReference type="NCBIfam" id="TIGR00229">
    <property type="entry name" value="sensory_box"/>
    <property type="match status" value="2"/>
</dbReference>
<dbReference type="EMBL" id="AOSV01000029">
    <property type="protein sequence ID" value="EMG36567.1"/>
    <property type="molecule type" value="Genomic_DNA"/>
</dbReference>
<dbReference type="Proteomes" id="UP000011922">
    <property type="component" value="Unassembled WGS sequence"/>
</dbReference>
<dbReference type="PANTHER" id="PTHR43065">
    <property type="entry name" value="SENSOR HISTIDINE KINASE"/>
    <property type="match status" value="1"/>
</dbReference>
<dbReference type="Pfam" id="PF08448">
    <property type="entry name" value="PAS_4"/>
    <property type="match status" value="1"/>
</dbReference>
<evidence type="ECO:0000259" key="9">
    <source>
        <dbReference type="PROSITE" id="PS50109"/>
    </source>
</evidence>
<dbReference type="GO" id="GO:0005524">
    <property type="term" value="F:ATP binding"/>
    <property type="evidence" value="ECO:0007669"/>
    <property type="project" value="UniProtKB-KW"/>
</dbReference>
<evidence type="ECO:0000256" key="2">
    <source>
        <dbReference type="ARBA" id="ARBA00012438"/>
    </source>
</evidence>
<comment type="caution">
    <text evidence="12">The sequence shown here is derived from an EMBL/GenBank/DDBJ whole genome shotgun (WGS) entry which is preliminary data.</text>
</comment>
<dbReference type="Pfam" id="PF00989">
    <property type="entry name" value="PAS"/>
    <property type="match status" value="1"/>
</dbReference>
<dbReference type="Pfam" id="PF02518">
    <property type="entry name" value="HATPase_c"/>
    <property type="match status" value="1"/>
</dbReference>
<keyword evidence="5" id="KW-0547">Nucleotide-binding</keyword>
<dbReference type="PRINTS" id="PR00344">
    <property type="entry name" value="BCTRLSENSOR"/>
</dbReference>
<dbReference type="AlphaFoldDB" id="M5PQF8"/>
<dbReference type="CDD" id="cd00130">
    <property type="entry name" value="PAS"/>
    <property type="match status" value="1"/>
</dbReference>
<dbReference type="GO" id="GO:0006355">
    <property type="term" value="P:regulation of DNA-templated transcription"/>
    <property type="evidence" value="ECO:0007669"/>
    <property type="project" value="InterPro"/>
</dbReference>
<dbReference type="PROSITE" id="PS50113">
    <property type="entry name" value="PAC"/>
    <property type="match status" value="2"/>
</dbReference>
<evidence type="ECO:0000313" key="13">
    <source>
        <dbReference type="Proteomes" id="UP000011922"/>
    </source>
</evidence>
<evidence type="ECO:0000259" key="11">
    <source>
        <dbReference type="PROSITE" id="PS50113"/>
    </source>
</evidence>
<dbReference type="SUPFAM" id="SSF55874">
    <property type="entry name" value="ATPase domain of HSP90 chaperone/DNA topoisomerase II/histidine kinase"/>
    <property type="match status" value="1"/>
</dbReference>
<dbReference type="InterPro" id="IPR013767">
    <property type="entry name" value="PAS_fold"/>
</dbReference>
<dbReference type="OrthoDB" id="5342108at2"/>
<accession>M5PQF8</accession>
<keyword evidence="6" id="KW-0418">Kinase</keyword>
<organism evidence="12 13">
    <name type="scientific">Desulfocurvibacter africanus PCS</name>
    <dbReference type="NCBI Taxonomy" id="1262666"/>
    <lineage>
        <taxon>Bacteria</taxon>
        <taxon>Pseudomonadati</taxon>
        <taxon>Thermodesulfobacteriota</taxon>
        <taxon>Desulfovibrionia</taxon>
        <taxon>Desulfovibrionales</taxon>
        <taxon>Desulfovibrionaceae</taxon>
        <taxon>Desulfocurvibacter</taxon>
    </lineage>
</organism>
<dbReference type="GO" id="GO:0000160">
    <property type="term" value="P:phosphorelay signal transduction system"/>
    <property type="evidence" value="ECO:0007669"/>
    <property type="project" value="UniProtKB-KW"/>
</dbReference>
<evidence type="ECO:0000256" key="4">
    <source>
        <dbReference type="ARBA" id="ARBA00022679"/>
    </source>
</evidence>
<name>M5PQF8_DESAF</name>
<feature type="domain" description="PAS" evidence="10">
    <location>
        <begin position="178"/>
        <end position="243"/>
    </location>
</feature>
<dbReference type="InterPro" id="IPR035965">
    <property type="entry name" value="PAS-like_dom_sf"/>
</dbReference>
<dbReference type="Gene3D" id="3.30.565.10">
    <property type="entry name" value="Histidine kinase-like ATPase, C-terminal domain"/>
    <property type="match status" value="1"/>
</dbReference>
<dbReference type="EC" id="2.7.13.3" evidence="2"/>
<reference evidence="12 13" key="1">
    <citation type="journal article" date="2013" name="Genome Announc.">
        <title>Draft Genome Sequence for Desulfovibrio africanus Strain PCS.</title>
        <authorList>
            <person name="Brown S.D."/>
            <person name="Utturkar S.M."/>
            <person name="Arkin A.P."/>
            <person name="Deutschbauer A.M."/>
            <person name="Elias D.A."/>
            <person name="Hazen T.C."/>
            <person name="Chakraborty R."/>
        </authorList>
    </citation>
    <scope>NUCLEOTIDE SEQUENCE [LARGE SCALE GENOMIC DNA]</scope>
    <source>
        <strain evidence="12 13">PCS</strain>
    </source>
</reference>
<dbReference type="PANTHER" id="PTHR43065:SF23">
    <property type="entry name" value="SENSOR HISTIDINE KINASE PDTAS"/>
    <property type="match status" value="1"/>
</dbReference>
<dbReference type="SMART" id="SM00091">
    <property type="entry name" value="PAS"/>
    <property type="match status" value="1"/>
</dbReference>
<feature type="domain" description="PAC" evidence="11">
    <location>
        <begin position="249"/>
        <end position="301"/>
    </location>
</feature>
<dbReference type="SMART" id="SM00387">
    <property type="entry name" value="HATPase_c"/>
    <property type="match status" value="1"/>
</dbReference>
<dbReference type="PROSITE" id="PS50109">
    <property type="entry name" value="HIS_KIN"/>
    <property type="match status" value="1"/>
</dbReference>
<evidence type="ECO:0000256" key="8">
    <source>
        <dbReference type="ARBA" id="ARBA00023012"/>
    </source>
</evidence>
<feature type="domain" description="PAC" evidence="11">
    <location>
        <begin position="123"/>
        <end position="177"/>
    </location>
</feature>
<dbReference type="InterPro" id="IPR000700">
    <property type="entry name" value="PAS-assoc_C"/>
</dbReference>
<proteinExistence type="predicted"/>
<dbReference type="PROSITE" id="PS50112">
    <property type="entry name" value="PAS"/>
    <property type="match status" value="1"/>
</dbReference>
<comment type="catalytic activity">
    <reaction evidence="1">
        <text>ATP + protein L-histidine = ADP + protein N-phospho-L-histidine.</text>
        <dbReference type="EC" id="2.7.13.3"/>
    </reaction>
</comment>
<dbReference type="Gene3D" id="3.30.450.20">
    <property type="entry name" value="PAS domain"/>
    <property type="match status" value="2"/>
</dbReference>
<dbReference type="InterPro" id="IPR036890">
    <property type="entry name" value="HATPase_C_sf"/>
</dbReference>
<dbReference type="InterPro" id="IPR001610">
    <property type="entry name" value="PAC"/>
</dbReference>
<evidence type="ECO:0000313" key="12">
    <source>
        <dbReference type="EMBL" id="EMG36567.1"/>
    </source>
</evidence>
<keyword evidence="8" id="KW-0902">Two-component regulatory system</keyword>
<dbReference type="Pfam" id="PF07568">
    <property type="entry name" value="HisKA_2"/>
    <property type="match status" value="1"/>
</dbReference>
<protein>
    <recommendedName>
        <fullName evidence="2">histidine kinase</fullName>
        <ecNumber evidence="2">2.7.13.3</ecNumber>
    </recommendedName>
</protein>